<dbReference type="SUPFAM" id="SSF47226">
    <property type="entry name" value="Histidine-containing phosphotransfer domain, HPT domain"/>
    <property type="match status" value="1"/>
</dbReference>
<name>A0ABP7CTZ0_9ACTN</name>
<dbReference type="RefSeq" id="WP_344810934.1">
    <property type="nucleotide sequence ID" value="NZ_BAAAYX010000002.1"/>
</dbReference>
<accession>A0ABP7CTZ0</accession>
<dbReference type="Proteomes" id="UP001500051">
    <property type="component" value="Unassembled WGS sequence"/>
</dbReference>
<dbReference type="EMBL" id="BAAAYX010000002">
    <property type="protein sequence ID" value="GAA3694229.1"/>
    <property type="molecule type" value="Genomic_DNA"/>
</dbReference>
<evidence type="ECO:0000256" key="1">
    <source>
        <dbReference type="SAM" id="MobiDB-lite"/>
    </source>
</evidence>
<evidence type="ECO:0008006" key="4">
    <source>
        <dbReference type="Google" id="ProtNLM"/>
    </source>
</evidence>
<protein>
    <recommendedName>
        <fullName evidence="4">Hpt domain-containing protein</fullName>
    </recommendedName>
</protein>
<organism evidence="2 3">
    <name type="scientific">Microlunatus aurantiacus</name>
    <dbReference type="NCBI Taxonomy" id="446786"/>
    <lineage>
        <taxon>Bacteria</taxon>
        <taxon>Bacillati</taxon>
        <taxon>Actinomycetota</taxon>
        <taxon>Actinomycetes</taxon>
        <taxon>Propionibacteriales</taxon>
        <taxon>Propionibacteriaceae</taxon>
        <taxon>Microlunatus</taxon>
    </lineage>
</organism>
<evidence type="ECO:0000313" key="3">
    <source>
        <dbReference type="Proteomes" id="UP001500051"/>
    </source>
</evidence>
<dbReference type="InterPro" id="IPR036641">
    <property type="entry name" value="HPT_dom_sf"/>
</dbReference>
<keyword evidence="3" id="KW-1185">Reference proteome</keyword>
<comment type="caution">
    <text evidence="2">The sequence shown here is derived from an EMBL/GenBank/DDBJ whole genome shotgun (WGS) entry which is preliminary data.</text>
</comment>
<proteinExistence type="predicted"/>
<reference evidence="3" key="1">
    <citation type="journal article" date="2019" name="Int. J. Syst. Evol. Microbiol.">
        <title>The Global Catalogue of Microorganisms (GCM) 10K type strain sequencing project: providing services to taxonomists for standard genome sequencing and annotation.</title>
        <authorList>
            <consortium name="The Broad Institute Genomics Platform"/>
            <consortium name="The Broad Institute Genome Sequencing Center for Infectious Disease"/>
            <person name="Wu L."/>
            <person name="Ma J."/>
        </authorList>
    </citation>
    <scope>NUCLEOTIDE SEQUENCE [LARGE SCALE GENOMIC DNA]</scope>
    <source>
        <strain evidence="3">JCM 16548</strain>
    </source>
</reference>
<feature type="region of interest" description="Disordered" evidence="1">
    <location>
        <begin position="1"/>
        <end position="30"/>
    </location>
</feature>
<gene>
    <name evidence="2" type="ORF">GCM10022204_07530</name>
</gene>
<evidence type="ECO:0000313" key="2">
    <source>
        <dbReference type="EMBL" id="GAA3694229.1"/>
    </source>
</evidence>
<sequence length="139" mass="14691">MGTDEPLPAAEPVGIVGGRPAPAPAAAVTTEPQDRFDAFDPGDGAMDRFVADYLDLLDGRLDAIGRCMIDSDIEGARVAVLSLESSSKMLGATVLAGRLTELRSQLDHLGPTPQRNALLALVEVAAEAFRRRLQSAAHR</sequence>